<comment type="caution">
    <text evidence="1">The sequence shown here is derived from an EMBL/GenBank/DDBJ whole genome shotgun (WGS) entry which is preliminary data.</text>
</comment>
<organism evidence="1 2">
    <name type="scientific">Persea americana</name>
    <name type="common">Avocado</name>
    <dbReference type="NCBI Taxonomy" id="3435"/>
    <lineage>
        <taxon>Eukaryota</taxon>
        <taxon>Viridiplantae</taxon>
        <taxon>Streptophyta</taxon>
        <taxon>Embryophyta</taxon>
        <taxon>Tracheophyta</taxon>
        <taxon>Spermatophyta</taxon>
        <taxon>Magnoliopsida</taxon>
        <taxon>Magnoliidae</taxon>
        <taxon>Laurales</taxon>
        <taxon>Lauraceae</taxon>
        <taxon>Persea</taxon>
    </lineage>
</organism>
<dbReference type="Proteomes" id="UP001234297">
    <property type="component" value="Chromosome 11"/>
</dbReference>
<accession>A0ACC2KWS9</accession>
<dbReference type="EMBL" id="CM056819">
    <property type="protein sequence ID" value="KAJ8625292.1"/>
    <property type="molecule type" value="Genomic_DNA"/>
</dbReference>
<protein>
    <submittedName>
        <fullName evidence="1">Uncharacterized protein</fullName>
    </submittedName>
</protein>
<proteinExistence type="predicted"/>
<keyword evidence="2" id="KW-1185">Reference proteome</keyword>
<evidence type="ECO:0000313" key="2">
    <source>
        <dbReference type="Proteomes" id="UP001234297"/>
    </source>
</evidence>
<sequence>MSRRLRSFKRWMRSQRIDFSNALELVEEDDGISVRALCDLKEGDLVATIPKSSCLTIKTSVANEMIEEAGLDGSLGLSVALMYEKSLGCDSVWDGYLQLLPERESVPLVWSLEEVDSFLLGTELHKIVKEDRTLLYEDWKECILPLIESGPLKLNPNSFGVEQYFAAKTLVTSRSFEIDDYHGFGMVPLADLFNHKTGAENVHITSIASNSEFGNDSDSDNDSDNDNDNECNNIDNEMPSSEDLGTGSDHILSHLQPSTNSSNAVAGLDSLDANGVYSSFAAANDPMVLEMIVVKEVKEGDEVFNTYGLMGNAALLHRYGFTELDNPFDIVNIDLNLVEQWTMSSFSNRHFRSRLSLWRRQGCTGCISQSYEYFEISSDGEPQLDLLVLLYIIFLPDEAYQKLSNITISFVENVNKSINILLSTKNSRISLPETPEKAKVLLLTERVCAALVSLADSRENFYGSSSLKDDMKALSRCCHMQEKKLYHSLVLRVSERMILKKLRSYASQRGRGRTGR</sequence>
<gene>
    <name evidence="1" type="ORF">MRB53_033822</name>
</gene>
<reference evidence="1 2" key="1">
    <citation type="journal article" date="2022" name="Hortic Res">
        <title>A haplotype resolved chromosomal level avocado genome allows analysis of novel avocado genes.</title>
        <authorList>
            <person name="Nath O."/>
            <person name="Fletcher S.J."/>
            <person name="Hayward A."/>
            <person name="Shaw L.M."/>
            <person name="Masouleh A.K."/>
            <person name="Furtado A."/>
            <person name="Henry R.J."/>
            <person name="Mitter N."/>
        </authorList>
    </citation>
    <scope>NUCLEOTIDE SEQUENCE [LARGE SCALE GENOMIC DNA]</scope>
    <source>
        <strain evidence="2">cv. Hass</strain>
    </source>
</reference>
<name>A0ACC2KWS9_PERAE</name>
<evidence type="ECO:0000313" key="1">
    <source>
        <dbReference type="EMBL" id="KAJ8625292.1"/>
    </source>
</evidence>